<dbReference type="PANTHER" id="PTHR36923">
    <property type="entry name" value="FERREDOXIN"/>
    <property type="match status" value="1"/>
</dbReference>
<dbReference type="AlphaFoldDB" id="A0A6G9YB74"/>
<keyword evidence="2 8" id="KW-0813">Transport</keyword>
<evidence type="ECO:0000256" key="6">
    <source>
        <dbReference type="ARBA" id="ARBA00023014"/>
    </source>
</evidence>
<proteinExistence type="predicted"/>
<evidence type="ECO:0000313" key="9">
    <source>
        <dbReference type="EMBL" id="QIS10479.1"/>
    </source>
</evidence>
<protein>
    <recommendedName>
        <fullName evidence="8">Ferredoxin</fullName>
    </recommendedName>
</protein>
<accession>A0A6G9YB74</accession>
<dbReference type="GO" id="GO:0009055">
    <property type="term" value="F:electron transfer activity"/>
    <property type="evidence" value="ECO:0007669"/>
    <property type="project" value="UniProtKB-UniRule"/>
</dbReference>
<dbReference type="GO" id="GO:0005506">
    <property type="term" value="F:iron ion binding"/>
    <property type="evidence" value="ECO:0007669"/>
    <property type="project" value="UniProtKB-UniRule"/>
</dbReference>
<reference evidence="9 10" key="1">
    <citation type="journal article" date="2019" name="ACS Chem. Biol.">
        <title>Identification and Mobilization of a Cryptic Antibiotic Biosynthesis Gene Locus from a Human-Pathogenic Nocardia Isolate.</title>
        <authorList>
            <person name="Herisse M."/>
            <person name="Ishida K."/>
            <person name="Porter J.L."/>
            <person name="Howden B."/>
            <person name="Hertweck C."/>
            <person name="Stinear T.P."/>
            <person name="Pidot S.J."/>
        </authorList>
    </citation>
    <scope>NUCLEOTIDE SEQUENCE [LARGE SCALE GENOMIC DNA]</scope>
    <source>
        <strain evidence="9 10">AUSMDU00012717</strain>
    </source>
</reference>
<dbReference type="Pfam" id="PF13370">
    <property type="entry name" value="Fer4_13"/>
    <property type="match status" value="1"/>
</dbReference>
<dbReference type="Proteomes" id="UP000503540">
    <property type="component" value="Chromosome"/>
</dbReference>
<evidence type="ECO:0000256" key="5">
    <source>
        <dbReference type="ARBA" id="ARBA00023004"/>
    </source>
</evidence>
<sequence length="64" mass="6885">MRIIADREICVGAGMCALTAPENFDQDTDEGRVLVLDENPAPDRQEAVRQAVLACPSGAITIEQ</sequence>
<dbReference type="InterPro" id="IPR001080">
    <property type="entry name" value="3Fe4S_ferredoxin"/>
</dbReference>
<organism evidence="9 10">
    <name type="scientific">Nocardia arthritidis</name>
    <dbReference type="NCBI Taxonomy" id="228602"/>
    <lineage>
        <taxon>Bacteria</taxon>
        <taxon>Bacillati</taxon>
        <taxon>Actinomycetota</taxon>
        <taxon>Actinomycetes</taxon>
        <taxon>Mycobacteriales</taxon>
        <taxon>Nocardiaceae</taxon>
        <taxon>Nocardia</taxon>
    </lineage>
</organism>
<evidence type="ECO:0000256" key="3">
    <source>
        <dbReference type="ARBA" id="ARBA00022723"/>
    </source>
</evidence>
<keyword evidence="4 8" id="KW-0249">Electron transport</keyword>
<evidence type="ECO:0000256" key="1">
    <source>
        <dbReference type="ARBA" id="ARBA00001927"/>
    </source>
</evidence>
<evidence type="ECO:0000256" key="2">
    <source>
        <dbReference type="ARBA" id="ARBA00022448"/>
    </source>
</evidence>
<dbReference type="GO" id="GO:0051538">
    <property type="term" value="F:3 iron, 4 sulfur cluster binding"/>
    <property type="evidence" value="ECO:0007669"/>
    <property type="project" value="UniProtKB-KW"/>
</dbReference>
<dbReference type="RefSeq" id="WP_167473451.1">
    <property type="nucleotide sequence ID" value="NZ_CP046172.1"/>
</dbReference>
<keyword evidence="5 8" id="KW-0408">Iron</keyword>
<name>A0A6G9YB74_9NOCA</name>
<keyword evidence="3 8" id="KW-0479">Metal-binding</keyword>
<keyword evidence="6 8" id="KW-0411">Iron-sulfur</keyword>
<comment type="function">
    <text evidence="8">Ferredoxins are iron-sulfur proteins that transfer electrons in a wide variety of metabolic reactions.</text>
</comment>
<dbReference type="PANTHER" id="PTHR36923:SF3">
    <property type="entry name" value="FERREDOXIN"/>
    <property type="match status" value="1"/>
</dbReference>
<dbReference type="SUPFAM" id="SSF54862">
    <property type="entry name" value="4Fe-4S ferredoxins"/>
    <property type="match status" value="1"/>
</dbReference>
<evidence type="ECO:0000256" key="7">
    <source>
        <dbReference type="ARBA" id="ARBA00023291"/>
    </source>
</evidence>
<dbReference type="Gene3D" id="3.30.70.20">
    <property type="match status" value="1"/>
</dbReference>
<dbReference type="InterPro" id="IPR051269">
    <property type="entry name" value="Fe-S_cluster_ET"/>
</dbReference>
<keyword evidence="7" id="KW-0003">3Fe-4S</keyword>
<gene>
    <name evidence="9" type="ORF">F5544_12950</name>
</gene>
<keyword evidence="10" id="KW-1185">Reference proteome</keyword>
<evidence type="ECO:0000256" key="4">
    <source>
        <dbReference type="ARBA" id="ARBA00022982"/>
    </source>
</evidence>
<dbReference type="PRINTS" id="PR00352">
    <property type="entry name" value="3FE4SFRDOXIN"/>
</dbReference>
<comment type="cofactor">
    <cofactor evidence="1">
        <name>[3Fe-4S] cluster</name>
        <dbReference type="ChEBI" id="CHEBI:21137"/>
    </cofactor>
</comment>
<evidence type="ECO:0000313" key="10">
    <source>
        <dbReference type="Proteomes" id="UP000503540"/>
    </source>
</evidence>
<dbReference type="EMBL" id="CP046172">
    <property type="protein sequence ID" value="QIS10479.1"/>
    <property type="molecule type" value="Genomic_DNA"/>
</dbReference>
<evidence type="ECO:0000256" key="8">
    <source>
        <dbReference type="RuleBase" id="RU368020"/>
    </source>
</evidence>
<dbReference type="KEGG" id="nah:F5544_12950"/>